<sequence length="159" mass="17862">MDPNFKYLETCDFETQRLLGALAAADESQETEMGFSDGEKQQKRVIECLFVLLAMTRKGAVGVAMFADQRRITCRYIFIMTCLLFARFSALLFKQQQRHENCIFTTRGQDRKVLCSKRGGFGQRFENHGSRRADPQKSARDRDCSGAGSSGAGSPNCHS</sequence>
<proteinExistence type="predicted"/>
<dbReference type="EMBL" id="JAAMPC010000005">
    <property type="protein sequence ID" value="KAG2312243.1"/>
    <property type="molecule type" value="Genomic_DNA"/>
</dbReference>
<evidence type="ECO:0000313" key="3">
    <source>
        <dbReference type="Proteomes" id="UP000886595"/>
    </source>
</evidence>
<evidence type="ECO:0000313" key="2">
    <source>
        <dbReference type="EMBL" id="KAG2312243.1"/>
    </source>
</evidence>
<dbReference type="AlphaFoldDB" id="A0A8X7VIG8"/>
<gene>
    <name evidence="2" type="ORF">Bca52824_023800</name>
</gene>
<dbReference type="Proteomes" id="UP000886595">
    <property type="component" value="Unassembled WGS sequence"/>
</dbReference>
<accession>A0A8X7VIG8</accession>
<keyword evidence="3" id="KW-1185">Reference proteome</keyword>
<organism evidence="2 3">
    <name type="scientific">Brassica carinata</name>
    <name type="common">Ethiopian mustard</name>
    <name type="synonym">Abyssinian cabbage</name>
    <dbReference type="NCBI Taxonomy" id="52824"/>
    <lineage>
        <taxon>Eukaryota</taxon>
        <taxon>Viridiplantae</taxon>
        <taxon>Streptophyta</taxon>
        <taxon>Embryophyta</taxon>
        <taxon>Tracheophyta</taxon>
        <taxon>Spermatophyta</taxon>
        <taxon>Magnoliopsida</taxon>
        <taxon>eudicotyledons</taxon>
        <taxon>Gunneridae</taxon>
        <taxon>Pentapetalae</taxon>
        <taxon>rosids</taxon>
        <taxon>malvids</taxon>
        <taxon>Brassicales</taxon>
        <taxon>Brassicaceae</taxon>
        <taxon>Brassiceae</taxon>
        <taxon>Brassica</taxon>
    </lineage>
</organism>
<name>A0A8X7VIG8_BRACI</name>
<feature type="compositionally biased region" description="Basic and acidic residues" evidence="1">
    <location>
        <begin position="125"/>
        <end position="144"/>
    </location>
</feature>
<protein>
    <submittedName>
        <fullName evidence="2">Uncharacterized protein</fullName>
    </submittedName>
</protein>
<evidence type="ECO:0000256" key="1">
    <source>
        <dbReference type="SAM" id="MobiDB-lite"/>
    </source>
</evidence>
<comment type="caution">
    <text evidence="2">The sequence shown here is derived from an EMBL/GenBank/DDBJ whole genome shotgun (WGS) entry which is preliminary data.</text>
</comment>
<reference evidence="2 3" key="1">
    <citation type="submission" date="2020-02" db="EMBL/GenBank/DDBJ databases">
        <authorList>
            <person name="Ma Q."/>
            <person name="Huang Y."/>
            <person name="Song X."/>
            <person name="Pei D."/>
        </authorList>
    </citation>
    <scope>NUCLEOTIDE SEQUENCE [LARGE SCALE GENOMIC DNA]</scope>
    <source>
        <strain evidence="2">Sxm20200214</strain>
        <tissue evidence="2">Leaf</tissue>
    </source>
</reference>
<feature type="region of interest" description="Disordered" evidence="1">
    <location>
        <begin position="124"/>
        <end position="159"/>
    </location>
</feature>